<keyword evidence="3" id="KW-1185">Reference proteome</keyword>
<keyword evidence="1" id="KW-0175">Coiled coil</keyword>
<accession>A0ABT6G5W1</accession>
<evidence type="ECO:0000313" key="3">
    <source>
        <dbReference type="Proteomes" id="UP001529180"/>
    </source>
</evidence>
<feature type="coiled-coil region" evidence="1">
    <location>
        <begin position="23"/>
        <end position="50"/>
    </location>
</feature>
<dbReference type="RefSeq" id="WP_181846309.1">
    <property type="nucleotide sequence ID" value="NZ_JARSBO010000001.1"/>
</dbReference>
<evidence type="ECO:0000313" key="2">
    <source>
        <dbReference type="EMBL" id="MDG4717430.1"/>
    </source>
</evidence>
<protein>
    <submittedName>
        <fullName evidence="2">Uncharacterized protein</fullName>
    </submittedName>
</protein>
<name>A0ABT6G5W1_9PROT</name>
<gene>
    <name evidence="2" type="ORF">P7680_00380</name>
</gene>
<dbReference type="Proteomes" id="UP001529180">
    <property type="component" value="Unassembled WGS sequence"/>
</dbReference>
<organism evidence="2 3">
    <name type="scientific">Thalassospira aquimaris</name>
    <dbReference type="NCBI Taxonomy" id="3037796"/>
    <lineage>
        <taxon>Bacteria</taxon>
        <taxon>Pseudomonadati</taxon>
        <taxon>Pseudomonadota</taxon>
        <taxon>Alphaproteobacteria</taxon>
        <taxon>Rhodospirillales</taxon>
        <taxon>Thalassospiraceae</taxon>
        <taxon>Thalassospira</taxon>
    </lineage>
</organism>
<sequence length="51" mass="5710">MLYIVEKALDELEAVSGEKREGLAHLDKEITDALEKLKVLKDKLAAEADKK</sequence>
<reference evidence="2 3" key="1">
    <citation type="submission" date="2023-03" db="EMBL/GenBank/DDBJ databases">
        <title>Strain FZY0004 represents a novel species in the genus Thalassospira isolated from seawater.</title>
        <authorList>
            <person name="Fu Z.-Y."/>
        </authorList>
    </citation>
    <scope>NUCLEOTIDE SEQUENCE [LARGE SCALE GENOMIC DNA]</scope>
    <source>
        <strain evidence="2 3">FZY0004</strain>
    </source>
</reference>
<comment type="caution">
    <text evidence="2">The sequence shown here is derived from an EMBL/GenBank/DDBJ whole genome shotgun (WGS) entry which is preliminary data.</text>
</comment>
<evidence type="ECO:0000256" key="1">
    <source>
        <dbReference type="SAM" id="Coils"/>
    </source>
</evidence>
<dbReference type="EMBL" id="JARSBO010000001">
    <property type="protein sequence ID" value="MDG4717430.1"/>
    <property type="molecule type" value="Genomic_DNA"/>
</dbReference>
<proteinExistence type="predicted"/>